<dbReference type="GO" id="GO:0048280">
    <property type="term" value="P:vesicle fusion with Golgi apparatus"/>
    <property type="evidence" value="ECO:0007669"/>
    <property type="project" value="EnsemblFungi"/>
</dbReference>
<gene>
    <name evidence="2" type="ORF">LIPSTDRAFT_155890</name>
</gene>
<dbReference type="Pfam" id="PF00995">
    <property type="entry name" value="Sec1"/>
    <property type="match status" value="1"/>
</dbReference>
<dbReference type="Gene3D" id="3.90.830.10">
    <property type="entry name" value="Syntaxin Binding Protein 1, Chain A, domain 2"/>
    <property type="match status" value="1"/>
</dbReference>
<dbReference type="EMBL" id="KV454299">
    <property type="protein sequence ID" value="ODQ70682.1"/>
    <property type="molecule type" value="Genomic_DNA"/>
</dbReference>
<organism evidence="2 3">
    <name type="scientific">Lipomyces starkeyi NRRL Y-11557</name>
    <dbReference type="NCBI Taxonomy" id="675824"/>
    <lineage>
        <taxon>Eukaryota</taxon>
        <taxon>Fungi</taxon>
        <taxon>Dikarya</taxon>
        <taxon>Ascomycota</taxon>
        <taxon>Saccharomycotina</taxon>
        <taxon>Lipomycetes</taxon>
        <taxon>Lipomycetales</taxon>
        <taxon>Lipomycetaceae</taxon>
        <taxon>Lipomyces</taxon>
    </lineage>
</organism>
<dbReference type="GO" id="GO:0006890">
    <property type="term" value="P:retrograde vesicle-mediated transport, Golgi to endoplasmic reticulum"/>
    <property type="evidence" value="ECO:0007669"/>
    <property type="project" value="EnsemblFungi"/>
</dbReference>
<dbReference type="GO" id="GO:0005783">
    <property type="term" value="C:endoplasmic reticulum"/>
    <property type="evidence" value="ECO:0007669"/>
    <property type="project" value="EnsemblFungi"/>
</dbReference>
<dbReference type="Gene3D" id="3.40.50.2060">
    <property type="match status" value="1"/>
</dbReference>
<evidence type="ECO:0000313" key="2">
    <source>
        <dbReference type="EMBL" id="ODQ70682.1"/>
    </source>
</evidence>
<dbReference type="Gene3D" id="3.40.50.1910">
    <property type="match status" value="1"/>
</dbReference>
<dbReference type="SUPFAM" id="SSF56815">
    <property type="entry name" value="Sec1/munc18-like (SM) proteins"/>
    <property type="match status" value="1"/>
</dbReference>
<dbReference type="InterPro" id="IPR043127">
    <property type="entry name" value="Sec-1-like_dom3a"/>
</dbReference>
<dbReference type="GO" id="GO:0019905">
    <property type="term" value="F:syntaxin binding"/>
    <property type="evidence" value="ECO:0007669"/>
    <property type="project" value="EnsemblFungi"/>
</dbReference>
<dbReference type="InterPro" id="IPR043154">
    <property type="entry name" value="Sec-1-like_dom1"/>
</dbReference>
<dbReference type="GO" id="GO:0006888">
    <property type="term" value="P:endoplasmic reticulum to Golgi vesicle-mediated transport"/>
    <property type="evidence" value="ECO:0007669"/>
    <property type="project" value="EnsemblFungi"/>
</dbReference>
<dbReference type="PANTHER" id="PTHR11679">
    <property type="entry name" value="VESICLE PROTEIN SORTING-ASSOCIATED"/>
    <property type="match status" value="1"/>
</dbReference>
<dbReference type="Proteomes" id="UP000094385">
    <property type="component" value="Unassembled WGS sequence"/>
</dbReference>
<dbReference type="Gene3D" id="1.25.40.60">
    <property type="match status" value="1"/>
</dbReference>
<dbReference type="InterPro" id="IPR001619">
    <property type="entry name" value="Sec1-like"/>
</dbReference>
<dbReference type="GO" id="GO:0046578">
    <property type="term" value="P:regulation of Ras protein signal transduction"/>
    <property type="evidence" value="ECO:0007669"/>
    <property type="project" value="EnsemblFungi"/>
</dbReference>
<dbReference type="PIRSF" id="PIRSF005715">
    <property type="entry name" value="VPS45_Sec1"/>
    <property type="match status" value="1"/>
</dbReference>
<dbReference type="GO" id="GO:0035543">
    <property type="term" value="P:positive regulation of SNARE complex assembly"/>
    <property type="evidence" value="ECO:0007669"/>
    <property type="project" value="EnsemblFungi"/>
</dbReference>
<dbReference type="InterPro" id="IPR027482">
    <property type="entry name" value="Sec1-like_dom2"/>
</dbReference>
<dbReference type="OrthoDB" id="10251230at2759"/>
<sequence length="666" mass="73818">MALQSPSSTPRPTKNLTLRDRQIAAIERFLNLNKDKPVSVGAVASDVSIANGSENSTSANNDDPIWKVLVFDKFGQDIISSVLRVNDLFQNGVTVHMLLSSERYQIPDVPAIYFVSPNADNVKRISQDLNQNLYESAYINFISSIPRSLLEDFASQNINTTHMISQVYDQYLNFIVTEPDSFSLALDKVYSTLASPKVKDEEIEAIIDKVVIGLFSVVVTIGQIPTIRCPRGNAAEMIAEKLDQKLRDFVINSRDSTFNTQTQNLQRPVLIIFDRNVDLVPLLSHSWTYQCLIHDVLEMRLNRIRVDSDDGNGNISKKGYDLDPKDFFWARNAAIPFPQVAEDIDAELTRYKHDTSEITSATGVNSIEDVSQLDLNANAQHLKTAISALPELTARKQTLDMHMNIATALLKGIKERGLDTFFQMEENITRQPKQAILEAINDPERKSPEDKLRLFLIYYISLDTTISAADMAEYEHALVVAGCDVSPLAYIKRVREITRMTMMASAPSNAGQSLGPSAGGGSADNILRGFSSISNRLTGRLKDGGLSGGFENLISGVKNFLPSRKDLTITRLVESIMDPGSGSSSTTEDYLYFDPRMARGALTRPPPRNRTSCSEAVVFTVGGGNFLEYGNLQEFAKRTGKRVVYGSTQLCTPKQFVDELAELGRA</sequence>
<name>A0A1E3Q0I6_LIPST</name>
<accession>A0A1E3Q0I6</accession>
<proteinExistence type="inferred from homology"/>
<dbReference type="GO" id="GO:0030134">
    <property type="term" value="C:COPII-coated ER to Golgi transport vesicle"/>
    <property type="evidence" value="ECO:0007669"/>
    <property type="project" value="EnsemblFungi"/>
</dbReference>
<reference evidence="2 3" key="1">
    <citation type="journal article" date="2016" name="Proc. Natl. Acad. Sci. U.S.A.">
        <title>Comparative genomics of biotechnologically important yeasts.</title>
        <authorList>
            <person name="Riley R."/>
            <person name="Haridas S."/>
            <person name="Wolfe K.H."/>
            <person name="Lopes M.R."/>
            <person name="Hittinger C.T."/>
            <person name="Goeker M."/>
            <person name="Salamov A.A."/>
            <person name="Wisecaver J.H."/>
            <person name="Long T.M."/>
            <person name="Calvey C.H."/>
            <person name="Aerts A.L."/>
            <person name="Barry K.W."/>
            <person name="Choi C."/>
            <person name="Clum A."/>
            <person name="Coughlan A.Y."/>
            <person name="Deshpande S."/>
            <person name="Douglass A.P."/>
            <person name="Hanson S.J."/>
            <person name="Klenk H.-P."/>
            <person name="LaButti K.M."/>
            <person name="Lapidus A."/>
            <person name="Lindquist E.A."/>
            <person name="Lipzen A.M."/>
            <person name="Meier-Kolthoff J.P."/>
            <person name="Ohm R.A."/>
            <person name="Otillar R.P."/>
            <person name="Pangilinan J.L."/>
            <person name="Peng Y."/>
            <person name="Rokas A."/>
            <person name="Rosa C.A."/>
            <person name="Scheuner C."/>
            <person name="Sibirny A.A."/>
            <person name="Slot J.C."/>
            <person name="Stielow J.B."/>
            <person name="Sun H."/>
            <person name="Kurtzman C.P."/>
            <person name="Blackwell M."/>
            <person name="Grigoriev I.V."/>
            <person name="Jeffries T.W."/>
        </authorList>
    </citation>
    <scope>NUCLEOTIDE SEQUENCE [LARGE SCALE GENOMIC DNA]</scope>
    <source>
        <strain evidence="2 3">NRRL Y-11557</strain>
    </source>
</reference>
<dbReference type="AlphaFoldDB" id="A0A1E3Q0I6"/>
<keyword evidence="3" id="KW-1185">Reference proteome</keyword>
<dbReference type="InterPro" id="IPR036045">
    <property type="entry name" value="Sec1-like_sf"/>
</dbReference>
<evidence type="ECO:0000256" key="1">
    <source>
        <dbReference type="ARBA" id="ARBA00009884"/>
    </source>
</evidence>
<dbReference type="GO" id="GO:0000139">
    <property type="term" value="C:Golgi membrane"/>
    <property type="evidence" value="ECO:0007669"/>
    <property type="project" value="EnsemblFungi"/>
</dbReference>
<comment type="similarity">
    <text evidence="1">Belongs to the STXBP/unc-18/SEC1 family.</text>
</comment>
<protein>
    <submittedName>
        <fullName evidence="2">Uncharacterized protein</fullName>
    </submittedName>
</protein>
<dbReference type="STRING" id="675824.A0A1E3Q0I6"/>
<evidence type="ECO:0000313" key="3">
    <source>
        <dbReference type="Proteomes" id="UP000094385"/>
    </source>
</evidence>